<dbReference type="PROSITE" id="PS50110">
    <property type="entry name" value="RESPONSE_REGULATORY"/>
    <property type="match status" value="1"/>
</dbReference>
<dbReference type="HOGENOM" id="CLU_148030_0_0_0"/>
<accession>Q020X7</accession>
<organism evidence="3">
    <name type="scientific">Solibacter usitatus (strain Ellin6076)</name>
    <dbReference type="NCBI Taxonomy" id="234267"/>
    <lineage>
        <taxon>Bacteria</taxon>
        <taxon>Pseudomonadati</taxon>
        <taxon>Acidobacteriota</taxon>
        <taxon>Terriglobia</taxon>
        <taxon>Bryobacterales</taxon>
        <taxon>Solibacteraceae</taxon>
        <taxon>Candidatus Solibacter</taxon>
    </lineage>
</organism>
<dbReference type="EMBL" id="CP000473">
    <property type="protein sequence ID" value="ABJ84512.1"/>
    <property type="molecule type" value="Genomic_DNA"/>
</dbReference>
<dbReference type="InterPro" id="IPR011006">
    <property type="entry name" value="CheY-like_superfamily"/>
</dbReference>
<dbReference type="AlphaFoldDB" id="Q020X7"/>
<dbReference type="InParanoid" id="Q020X7"/>
<protein>
    <submittedName>
        <fullName evidence="3">Response regulator receiver protein</fullName>
    </submittedName>
</protein>
<feature type="domain" description="Response regulatory" evidence="2">
    <location>
        <begin position="8"/>
        <end position="123"/>
    </location>
</feature>
<evidence type="ECO:0000259" key="2">
    <source>
        <dbReference type="PROSITE" id="PS50110"/>
    </source>
</evidence>
<proteinExistence type="predicted"/>
<evidence type="ECO:0000256" key="1">
    <source>
        <dbReference type="PROSITE-ProRule" id="PRU00169"/>
    </source>
</evidence>
<feature type="modified residue" description="4-aspartylphosphate" evidence="1">
    <location>
        <position position="56"/>
    </location>
</feature>
<keyword evidence="1" id="KW-0597">Phosphoprotein</keyword>
<gene>
    <name evidence="3" type="ordered locus">Acid_3540</name>
</gene>
<dbReference type="KEGG" id="sus:Acid_3540"/>
<reference evidence="3" key="1">
    <citation type="submission" date="2006-10" db="EMBL/GenBank/DDBJ databases">
        <title>Complete sequence of Solibacter usitatus Ellin6076.</title>
        <authorList>
            <consortium name="US DOE Joint Genome Institute"/>
            <person name="Copeland A."/>
            <person name="Lucas S."/>
            <person name="Lapidus A."/>
            <person name="Barry K."/>
            <person name="Detter J.C."/>
            <person name="Glavina del Rio T."/>
            <person name="Hammon N."/>
            <person name="Israni S."/>
            <person name="Dalin E."/>
            <person name="Tice H."/>
            <person name="Pitluck S."/>
            <person name="Thompson L.S."/>
            <person name="Brettin T."/>
            <person name="Bruce D."/>
            <person name="Han C."/>
            <person name="Tapia R."/>
            <person name="Gilna P."/>
            <person name="Schmutz J."/>
            <person name="Larimer F."/>
            <person name="Land M."/>
            <person name="Hauser L."/>
            <person name="Kyrpides N."/>
            <person name="Mikhailova N."/>
            <person name="Janssen P.H."/>
            <person name="Kuske C.R."/>
            <person name="Richardson P."/>
        </authorList>
    </citation>
    <scope>NUCLEOTIDE SEQUENCE</scope>
    <source>
        <strain evidence="3">Ellin6076</strain>
    </source>
</reference>
<dbReference type="InterPro" id="IPR001789">
    <property type="entry name" value="Sig_transdc_resp-reg_receiver"/>
</dbReference>
<evidence type="ECO:0000313" key="3">
    <source>
        <dbReference type="EMBL" id="ABJ84512.1"/>
    </source>
</evidence>
<name>Q020X7_SOLUE</name>
<sequence>MHKQEPRRVLAVVTDLFFSVKLSEAAKRNGLALEFVKEGKELLEKAKEKPSLIVFDLNFEAANPLQLIAKLKGNSETRGISLIGYLSHIQAELKQQAQEAGCDMVMARSALSQNLLQIFKRHSGTI</sequence>
<dbReference type="OrthoDB" id="5244590at2"/>
<dbReference type="GO" id="GO:0000160">
    <property type="term" value="P:phosphorelay signal transduction system"/>
    <property type="evidence" value="ECO:0007669"/>
    <property type="project" value="InterPro"/>
</dbReference>
<dbReference type="eggNOG" id="ENOG50305QZ">
    <property type="taxonomic scope" value="Bacteria"/>
</dbReference>
<dbReference type="Gene3D" id="3.40.50.2300">
    <property type="match status" value="1"/>
</dbReference>
<dbReference type="SUPFAM" id="SSF52172">
    <property type="entry name" value="CheY-like"/>
    <property type="match status" value="1"/>
</dbReference>
<dbReference type="STRING" id="234267.Acid_3540"/>